<accession>A0ABW2UVB3</accession>
<feature type="domain" description="Peptidase S8/S53" evidence="11">
    <location>
        <begin position="122"/>
        <end position="495"/>
    </location>
</feature>
<feature type="active site" description="Charge relay system" evidence="8">
    <location>
        <position position="457"/>
    </location>
</feature>
<dbReference type="PROSITE" id="PS00137">
    <property type="entry name" value="SUBTILASE_HIS"/>
    <property type="match status" value="1"/>
</dbReference>
<dbReference type="PRINTS" id="PR00723">
    <property type="entry name" value="SUBTILISIN"/>
</dbReference>
<name>A0ABW2UVB3_9BACI</name>
<keyword evidence="3" id="KW-0964">Secreted</keyword>
<evidence type="ECO:0000313" key="13">
    <source>
        <dbReference type="EMBL" id="MFC7747829.1"/>
    </source>
</evidence>
<evidence type="ECO:0000256" key="10">
    <source>
        <dbReference type="SAM" id="SignalP"/>
    </source>
</evidence>
<reference evidence="14" key="1">
    <citation type="journal article" date="2019" name="Int. J. Syst. Evol. Microbiol.">
        <title>The Global Catalogue of Microorganisms (GCM) 10K type strain sequencing project: providing services to taxonomists for standard genome sequencing and annotation.</title>
        <authorList>
            <consortium name="The Broad Institute Genomics Platform"/>
            <consortium name="The Broad Institute Genome Sequencing Center for Infectious Disease"/>
            <person name="Wu L."/>
            <person name="Ma J."/>
        </authorList>
    </citation>
    <scope>NUCLEOTIDE SEQUENCE [LARGE SCALE GENOMIC DNA]</scope>
    <source>
        <strain evidence="14">JCM 30234</strain>
    </source>
</reference>
<sequence length="727" mass="79003">MYRILSALLMLAVFTCTPAEADSPDTIREEKAVIIEVDGDPEEHKNYLEAHHPAINVVHTYETLFSGLALKGDPWRLDQLRSLPFVKTIHPVVTYETQTTVSDSATADSVLPATLNKTAYTGKGVQVAVIDTGIDYNHPDLKANYAGGYDVVDLDKDPMETLPEEGLPTKHGTHVAGIIAANGDLKGVAPDADIHAYRALGPGGRGTSVNVIAALEQAVEDGADVINLSLGNAVNGPDFPTSVAVNRAFDLGVPVVSANGNAGPDNWTIGSPATAANALSVGASAPPQKTPYLTAPLKDKRLPLLEMDGAKPWRLDKRYDTGILDEEAVQGKIALIERGETPFAELARQAEEAGAVAAVIYNQEPGSFQGTLPETDDPVQIPVASMTKQDGQWLKEHIRSSQFYVNTKYAMTDFTVADFSSRGPVTVNWDLKPNVSAPGTNILSTVPGGYQELQGTSMAAPHVTGAMALLREAHPDWTPEELTGALATTARPIRRDKDELLDPIIQGAGEIRPEKAVNTTTILDEPLLAFGQITHNKETKTQDMTVTNTSGNEQTYRFETPKQQAGLRWDLPLAFTLDEGESATIPIGLTVHANPLDKGIHQGWLRLEQDKKTYQLPYLFINETADYPKAMGFDLTVKPFTRGTYAYQFYLTDPAESVDVALYHPQTLVYDRTLFHTSDVQTGLNKGQLDESELGEPGQYVAVITIRLENGDRESYQTRLNIRDPAE</sequence>
<dbReference type="PROSITE" id="PS00138">
    <property type="entry name" value="SUBTILASE_SER"/>
    <property type="match status" value="1"/>
</dbReference>
<feature type="domain" description="PA" evidence="12">
    <location>
        <begin position="326"/>
        <end position="394"/>
    </location>
</feature>
<evidence type="ECO:0000256" key="6">
    <source>
        <dbReference type="ARBA" id="ARBA00022801"/>
    </source>
</evidence>
<dbReference type="PROSITE" id="PS51892">
    <property type="entry name" value="SUBTILASE"/>
    <property type="match status" value="1"/>
</dbReference>
<evidence type="ECO:0000256" key="3">
    <source>
        <dbReference type="ARBA" id="ARBA00022525"/>
    </source>
</evidence>
<keyword evidence="6 8" id="KW-0378">Hydrolase</keyword>
<dbReference type="PROSITE" id="PS00136">
    <property type="entry name" value="SUBTILASE_ASP"/>
    <property type="match status" value="1"/>
</dbReference>
<dbReference type="CDD" id="cd07474">
    <property type="entry name" value="Peptidases_S8_subtilisin_Vpr-like"/>
    <property type="match status" value="1"/>
</dbReference>
<dbReference type="InterPro" id="IPR034213">
    <property type="entry name" value="S8_Vpr-like"/>
</dbReference>
<evidence type="ECO:0000256" key="5">
    <source>
        <dbReference type="ARBA" id="ARBA00022729"/>
    </source>
</evidence>
<dbReference type="PANTHER" id="PTHR43806:SF65">
    <property type="entry name" value="SERINE PROTEASE APRX"/>
    <property type="match status" value="1"/>
</dbReference>
<keyword evidence="4 8" id="KW-0645">Protease</keyword>
<keyword evidence="5 10" id="KW-0732">Signal</keyword>
<feature type="signal peptide" evidence="10">
    <location>
        <begin position="1"/>
        <end position="21"/>
    </location>
</feature>
<dbReference type="InterPro" id="IPR023828">
    <property type="entry name" value="Peptidase_S8_Ser-AS"/>
</dbReference>
<feature type="active site" description="Charge relay system" evidence="8">
    <location>
        <position position="171"/>
    </location>
</feature>
<evidence type="ECO:0000256" key="7">
    <source>
        <dbReference type="ARBA" id="ARBA00022825"/>
    </source>
</evidence>
<dbReference type="InterPro" id="IPR023827">
    <property type="entry name" value="Peptidase_S8_Asp-AS"/>
</dbReference>
<dbReference type="InterPro" id="IPR000209">
    <property type="entry name" value="Peptidase_S8/S53_dom"/>
</dbReference>
<dbReference type="InterPro" id="IPR050131">
    <property type="entry name" value="Peptidase_S8_subtilisin-like"/>
</dbReference>
<keyword evidence="7 8" id="KW-0720">Serine protease</keyword>
<dbReference type="Gene3D" id="3.50.30.30">
    <property type="match status" value="1"/>
</dbReference>
<organism evidence="13 14">
    <name type="scientific">Lentibacillus kimchii</name>
    <dbReference type="NCBI Taxonomy" id="1542911"/>
    <lineage>
        <taxon>Bacteria</taxon>
        <taxon>Bacillati</taxon>
        <taxon>Bacillota</taxon>
        <taxon>Bacilli</taxon>
        <taxon>Bacillales</taxon>
        <taxon>Bacillaceae</taxon>
        <taxon>Lentibacillus</taxon>
    </lineage>
</organism>
<comment type="caution">
    <text evidence="13">The sequence shown here is derived from an EMBL/GenBank/DDBJ whole genome shotgun (WGS) entry which is preliminary data.</text>
</comment>
<keyword evidence="14" id="KW-1185">Reference proteome</keyword>
<evidence type="ECO:0000256" key="9">
    <source>
        <dbReference type="RuleBase" id="RU003355"/>
    </source>
</evidence>
<dbReference type="Pfam" id="PF02225">
    <property type="entry name" value="PA"/>
    <property type="match status" value="1"/>
</dbReference>
<dbReference type="InterPro" id="IPR022398">
    <property type="entry name" value="Peptidase_S8_His-AS"/>
</dbReference>
<evidence type="ECO:0000259" key="12">
    <source>
        <dbReference type="Pfam" id="PF02225"/>
    </source>
</evidence>
<gene>
    <name evidence="13" type="ORF">ACFQU8_11590</name>
</gene>
<dbReference type="SUPFAM" id="SSF52025">
    <property type="entry name" value="PA domain"/>
    <property type="match status" value="1"/>
</dbReference>
<dbReference type="Pfam" id="PF00082">
    <property type="entry name" value="Peptidase_S8"/>
    <property type="match status" value="1"/>
</dbReference>
<evidence type="ECO:0000313" key="14">
    <source>
        <dbReference type="Proteomes" id="UP001596620"/>
    </source>
</evidence>
<evidence type="ECO:0000256" key="2">
    <source>
        <dbReference type="ARBA" id="ARBA00022512"/>
    </source>
</evidence>
<comment type="similarity">
    <text evidence="1 8 9">Belongs to the peptidase S8 family.</text>
</comment>
<dbReference type="InterPro" id="IPR015500">
    <property type="entry name" value="Peptidase_S8_subtilisin-rel"/>
</dbReference>
<dbReference type="Proteomes" id="UP001596620">
    <property type="component" value="Unassembled WGS sequence"/>
</dbReference>
<dbReference type="InterPro" id="IPR046450">
    <property type="entry name" value="PA_dom_sf"/>
</dbReference>
<dbReference type="InterPro" id="IPR036852">
    <property type="entry name" value="Peptidase_S8/S53_dom_sf"/>
</dbReference>
<dbReference type="SUPFAM" id="SSF52743">
    <property type="entry name" value="Subtilisin-like"/>
    <property type="match status" value="1"/>
</dbReference>
<dbReference type="Gene3D" id="3.40.50.200">
    <property type="entry name" value="Peptidase S8/S53 domain"/>
    <property type="match status" value="1"/>
</dbReference>
<dbReference type="InterPro" id="IPR003137">
    <property type="entry name" value="PA_domain"/>
</dbReference>
<feature type="active site" description="Charge relay system" evidence="8">
    <location>
        <position position="131"/>
    </location>
</feature>
<evidence type="ECO:0000256" key="8">
    <source>
        <dbReference type="PROSITE-ProRule" id="PRU01240"/>
    </source>
</evidence>
<evidence type="ECO:0000256" key="4">
    <source>
        <dbReference type="ARBA" id="ARBA00022670"/>
    </source>
</evidence>
<dbReference type="RefSeq" id="WP_382360243.1">
    <property type="nucleotide sequence ID" value="NZ_JBHTGR010000056.1"/>
</dbReference>
<dbReference type="EMBL" id="JBHTGR010000056">
    <property type="protein sequence ID" value="MFC7747829.1"/>
    <property type="molecule type" value="Genomic_DNA"/>
</dbReference>
<dbReference type="PANTHER" id="PTHR43806">
    <property type="entry name" value="PEPTIDASE S8"/>
    <property type="match status" value="1"/>
</dbReference>
<keyword evidence="2" id="KW-0134">Cell wall</keyword>
<proteinExistence type="inferred from homology"/>
<evidence type="ECO:0000256" key="1">
    <source>
        <dbReference type="ARBA" id="ARBA00011073"/>
    </source>
</evidence>
<protein>
    <submittedName>
        <fullName evidence="13">S8 family serine peptidase</fullName>
    </submittedName>
</protein>
<feature type="chain" id="PRO_5046046851" evidence="10">
    <location>
        <begin position="22"/>
        <end position="727"/>
    </location>
</feature>
<evidence type="ECO:0000259" key="11">
    <source>
        <dbReference type="Pfam" id="PF00082"/>
    </source>
</evidence>